<protein>
    <submittedName>
        <fullName evidence="1">Uncharacterized protein</fullName>
    </submittedName>
</protein>
<dbReference type="EMBL" id="BTSY01000002">
    <property type="protein sequence ID" value="GMT15196.1"/>
    <property type="molecule type" value="Genomic_DNA"/>
</dbReference>
<proteinExistence type="predicted"/>
<sequence length="69" mass="8336">MNESYQGWVESVMPHYDLRTVIYEVRYKKTRTESKCDDFISFRARHVEEHSPLHFHGEILRSSDEIFAM</sequence>
<feature type="non-terminal residue" evidence="1">
    <location>
        <position position="69"/>
    </location>
</feature>
<dbReference type="AlphaFoldDB" id="A0AAV5V6F3"/>
<reference evidence="1" key="1">
    <citation type="submission" date="2023-10" db="EMBL/GenBank/DDBJ databases">
        <title>Genome assembly of Pristionchus species.</title>
        <authorList>
            <person name="Yoshida K."/>
            <person name="Sommer R.J."/>
        </authorList>
    </citation>
    <scope>NUCLEOTIDE SEQUENCE</scope>
    <source>
        <strain evidence="1">RS5133</strain>
    </source>
</reference>
<comment type="caution">
    <text evidence="1">The sequence shown here is derived from an EMBL/GenBank/DDBJ whole genome shotgun (WGS) entry which is preliminary data.</text>
</comment>
<evidence type="ECO:0000313" key="2">
    <source>
        <dbReference type="Proteomes" id="UP001432322"/>
    </source>
</evidence>
<evidence type="ECO:0000313" key="1">
    <source>
        <dbReference type="EMBL" id="GMT15196.1"/>
    </source>
</evidence>
<gene>
    <name evidence="1" type="ORF">PFISCL1PPCAC_6493</name>
</gene>
<name>A0AAV5V6F3_9BILA</name>
<keyword evidence="2" id="KW-1185">Reference proteome</keyword>
<dbReference type="Proteomes" id="UP001432322">
    <property type="component" value="Unassembled WGS sequence"/>
</dbReference>
<organism evidence="1 2">
    <name type="scientific">Pristionchus fissidentatus</name>
    <dbReference type="NCBI Taxonomy" id="1538716"/>
    <lineage>
        <taxon>Eukaryota</taxon>
        <taxon>Metazoa</taxon>
        <taxon>Ecdysozoa</taxon>
        <taxon>Nematoda</taxon>
        <taxon>Chromadorea</taxon>
        <taxon>Rhabditida</taxon>
        <taxon>Rhabditina</taxon>
        <taxon>Diplogasteromorpha</taxon>
        <taxon>Diplogasteroidea</taxon>
        <taxon>Neodiplogasteridae</taxon>
        <taxon>Pristionchus</taxon>
    </lineage>
</organism>
<accession>A0AAV5V6F3</accession>